<reference evidence="3" key="1">
    <citation type="submission" date="2021-06" db="EMBL/GenBank/DDBJ databases">
        <authorList>
            <person name="Hodson N. C."/>
            <person name="Mongue J. A."/>
            <person name="Jaron S. K."/>
        </authorList>
    </citation>
    <scope>NUCLEOTIDE SEQUENCE</scope>
</reference>
<dbReference type="AlphaFoldDB" id="A0A8J2PFE7"/>
<dbReference type="InterPro" id="IPR000008">
    <property type="entry name" value="C2_dom"/>
</dbReference>
<evidence type="ECO:0000313" key="3">
    <source>
        <dbReference type="EMBL" id="CAG7784840.1"/>
    </source>
</evidence>
<dbReference type="PROSITE" id="PS50004">
    <property type="entry name" value="C2"/>
    <property type="match status" value="1"/>
</dbReference>
<gene>
    <name evidence="3" type="ORF">AFUS01_LOCUS23501</name>
</gene>
<accession>A0A8J2PFE7</accession>
<dbReference type="InterPro" id="IPR001192">
    <property type="entry name" value="PI-PLC_fam"/>
</dbReference>
<evidence type="ECO:0000313" key="4">
    <source>
        <dbReference type="Proteomes" id="UP000708208"/>
    </source>
</evidence>
<dbReference type="OrthoDB" id="269822at2759"/>
<feature type="domain" description="C2" evidence="1">
    <location>
        <begin position="106"/>
        <end position="231"/>
    </location>
</feature>
<dbReference type="PANTHER" id="PTHR10336:SF209">
    <property type="entry name" value="PHOSPHOINOSITIDE PHOSPHOLIPASE C"/>
    <property type="match status" value="1"/>
</dbReference>
<keyword evidence="4" id="KW-1185">Reference proteome</keyword>
<feature type="domain" description="PI-PLC Y-box" evidence="2">
    <location>
        <begin position="1"/>
        <end position="106"/>
    </location>
</feature>
<dbReference type="GO" id="GO:0035556">
    <property type="term" value="P:intracellular signal transduction"/>
    <property type="evidence" value="ECO:0007669"/>
    <property type="project" value="InterPro"/>
</dbReference>
<organism evidence="3 4">
    <name type="scientific">Allacma fusca</name>
    <dbReference type="NCBI Taxonomy" id="39272"/>
    <lineage>
        <taxon>Eukaryota</taxon>
        <taxon>Metazoa</taxon>
        <taxon>Ecdysozoa</taxon>
        <taxon>Arthropoda</taxon>
        <taxon>Hexapoda</taxon>
        <taxon>Collembola</taxon>
        <taxon>Symphypleona</taxon>
        <taxon>Sminthuridae</taxon>
        <taxon>Allacma</taxon>
    </lineage>
</organism>
<evidence type="ECO:0008006" key="5">
    <source>
        <dbReference type="Google" id="ProtNLM"/>
    </source>
</evidence>
<dbReference type="InterPro" id="IPR001711">
    <property type="entry name" value="PLipase_C_Pinositol-sp_Y"/>
</dbReference>
<dbReference type="Proteomes" id="UP000708208">
    <property type="component" value="Unassembled WGS sequence"/>
</dbReference>
<protein>
    <recommendedName>
        <fullName evidence="5">Phosphoinositide phospholipase C</fullName>
    </recommendedName>
</protein>
<feature type="non-terminal residue" evidence="3">
    <location>
        <position position="255"/>
    </location>
</feature>
<dbReference type="GO" id="GO:0006629">
    <property type="term" value="P:lipid metabolic process"/>
    <property type="evidence" value="ECO:0007669"/>
    <property type="project" value="InterPro"/>
</dbReference>
<name>A0A8J2PFE7_9HEXA</name>
<evidence type="ECO:0000259" key="2">
    <source>
        <dbReference type="PROSITE" id="PS50008"/>
    </source>
</evidence>
<dbReference type="Pfam" id="PF00387">
    <property type="entry name" value="PI-PLC-Y"/>
    <property type="match status" value="1"/>
</dbReference>
<proteinExistence type="predicted"/>
<dbReference type="Pfam" id="PF00168">
    <property type="entry name" value="C2"/>
    <property type="match status" value="1"/>
</dbReference>
<dbReference type="SMART" id="SM00149">
    <property type="entry name" value="PLCYc"/>
    <property type="match status" value="1"/>
</dbReference>
<dbReference type="EMBL" id="CAJVCH010284242">
    <property type="protein sequence ID" value="CAG7784840.1"/>
    <property type="molecule type" value="Genomic_DNA"/>
</dbReference>
<dbReference type="GO" id="GO:0004435">
    <property type="term" value="F:phosphatidylinositol-4,5-bisphosphate phospholipase C activity"/>
    <property type="evidence" value="ECO:0007669"/>
    <property type="project" value="InterPro"/>
</dbReference>
<sequence>HFHSFADSKIHGKPYHSSSFAESKALKLISEQGAEFVEFNKRQIAKVFPAGSRTTSSNFNPLPYWTAGCQLVTLNYQTEDMPNFYNWVLFSENGHCGYVLKPEILRNPSTTFNPNAAINKNEGIYLTLRVISGQHLPKAPGKSEVVDPYVEIKVNGLIQDKAKHRTDVVRNNGFNPVWDEKFHFRVRCPDLAMLLFRVYDYSQTGTDAQLAHFGLPISAITTGYRHVHLVTLRGAPLAPASLFVHLTVSKSDPIK</sequence>
<dbReference type="PROSITE" id="PS50008">
    <property type="entry name" value="PIPLC_Y_DOMAIN"/>
    <property type="match status" value="1"/>
</dbReference>
<comment type="caution">
    <text evidence="3">The sequence shown here is derived from an EMBL/GenBank/DDBJ whole genome shotgun (WGS) entry which is preliminary data.</text>
</comment>
<dbReference type="PANTHER" id="PTHR10336">
    <property type="entry name" value="PHOSPHOINOSITIDE-SPECIFIC PHOSPHOLIPASE C FAMILY PROTEIN"/>
    <property type="match status" value="1"/>
</dbReference>
<dbReference type="CDD" id="cd00275">
    <property type="entry name" value="C2_PLC_like"/>
    <property type="match status" value="1"/>
</dbReference>
<evidence type="ECO:0000259" key="1">
    <source>
        <dbReference type="PROSITE" id="PS50004"/>
    </source>
</evidence>
<dbReference type="SMART" id="SM00239">
    <property type="entry name" value="C2"/>
    <property type="match status" value="1"/>
</dbReference>